<name>A0A8T1AZM6_9STRA</name>
<dbReference type="AlphaFoldDB" id="A0A8T1AZM6"/>
<accession>A0A8T1AZM6</accession>
<comment type="caution">
    <text evidence="2">The sequence shown here is derived from an EMBL/GenBank/DDBJ whole genome shotgun (WGS) entry which is preliminary data.</text>
</comment>
<protein>
    <recommendedName>
        <fullName evidence="4">Alpha/Beta hydrolase fold</fullName>
    </recommendedName>
</protein>
<sequence length="294" mass="32460">MQLHHVLLVAAIAVQLSSAFQTASKTSKLNGWFACSESVFDESGSSDVQGAECATYSAPLCYPGVCKAPESVNQTVDIFVKRLPADEPKTATNVWLLRGQASADLESSITMLYEQLKGTANVYTMDHRGSGRSTFLDCTAAQSITNGAPRGKEIEPSEVPSCAKVMERKYGDLAAFSPTSAAKDLITLILLKLLDTFWMGLQVHWEQFNVEHHPSTYFSTQALRPNDVEVVKIFFDTVAQQADTSNPLDSDVLYYLIVFSEMWETPQPSMAEMTKRFTKYGISSGMYLTTPLYL</sequence>
<keyword evidence="1" id="KW-0732">Signal</keyword>
<organism evidence="2 3">
    <name type="scientific">Phytophthora cactorum</name>
    <dbReference type="NCBI Taxonomy" id="29920"/>
    <lineage>
        <taxon>Eukaryota</taxon>
        <taxon>Sar</taxon>
        <taxon>Stramenopiles</taxon>
        <taxon>Oomycota</taxon>
        <taxon>Peronosporomycetes</taxon>
        <taxon>Peronosporales</taxon>
        <taxon>Peronosporaceae</taxon>
        <taxon>Phytophthora</taxon>
    </lineage>
</organism>
<dbReference type="VEuPathDB" id="FungiDB:PC110_g21042"/>
<gene>
    <name evidence="2" type="ORF">PC117_g24559</name>
</gene>
<feature type="signal peptide" evidence="1">
    <location>
        <begin position="1"/>
        <end position="19"/>
    </location>
</feature>
<dbReference type="Proteomes" id="UP000736787">
    <property type="component" value="Unassembled WGS sequence"/>
</dbReference>
<evidence type="ECO:0000313" key="3">
    <source>
        <dbReference type="Proteomes" id="UP000736787"/>
    </source>
</evidence>
<dbReference type="EMBL" id="RCMK01001675">
    <property type="protein sequence ID" value="KAG2890062.1"/>
    <property type="molecule type" value="Genomic_DNA"/>
</dbReference>
<proteinExistence type="predicted"/>
<evidence type="ECO:0000313" key="2">
    <source>
        <dbReference type="EMBL" id="KAG2890062.1"/>
    </source>
</evidence>
<feature type="chain" id="PRO_5035849823" description="Alpha/Beta hydrolase fold" evidence="1">
    <location>
        <begin position="20"/>
        <end position="294"/>
    </location>
</feature>
<evidence type="ECO:0008006" key="4">
    <source>
        <dbReference type="Google" id="ProtNLM"/>
    </source>
</evidence>
<reference evidence="2" key="1">
    <citation type="submission" date="2018-10" db="EMBL/GenBank/DDBJ databases">
        <title>Effector identification in a new, highly contiguous assembly of the strawberry crown rot pathogen Phytophthora cactorum.</title>
        <authorList>
            <person name="Armitage A.D."/>
            <person name="Nellist C.F."/>
            <person name="Bates H."/>
            <person name="Vickerstaff R.J."/>
            <person name="Harrison R.J."/>
        </authorList>
    </citation>
    <scope>NUCLEOTIDE SEQUENCE</scope>
    <source>
        <strain evidence="2">4040</strain>
    </source>
</reference>
<evidence type="ECO:0000256" key="1">
    <source>
        <dbReference type="SAM" id="SignalP"/>
    </source>
</evidence>